<dbReference type="Proteomes" id="UP000008281">
    <property type="component" value="Unassembled WGS sequence"/>
</dbReference>
<dbReference type="PANTHER" id="PTHR46361:SF5">
    <property type="entry name" value="DEP DOMAIN-CONTAINING PROTEIN"/>
    <property type="match status" value="1"/>
</dbReference>
<accession>E3M665</accession>
<dbReference type="SUPFAM" id="SSF52833">
    <property type="entry name" value="Thioredoxin-like"/>
    <property type="match status" value="1"/>
</dbReference>
<dbReference type="AlphaFoldDB" id="E3M665"/>
<proteinExistence type="predicted"/>
<dbReference type="GO" id="GO:0035556">
    <property type="term" value="P:intracellular signal transduction"/>
    <property type="evidence" value="ECO:0007669"/>
    <property type="project" value="InterPro"/>
</dbReference>
<dbReference type="InterPro" id="IPR036249">
    <property type="entry name" value="Thioredoxin-like_sf"/>
</dbReference>
<dbReference type="eggNOG" id="ENOG502QS72">
    <property type="taxonomic scope" value="Eukaryota"/>
</dbReference>
<dbReference type="InterPro" id="IPR036388">
    <property type="entry name" value="WH-like_DNA-bd_sf"/>
</dbReference>
<dbReference type="Gene3D" id="1.10.10.10">
    <property type="entry name" value="Winged helix-like DNA-binding domain superfamily/Winged helix DNA-binding domain"/>
    <property type="match status" value="1"/>
</dbReference>
<dbReference type="SUPFAM" id="SSF46785">
    <property type="entry name" value="Winged helix' DNA-binding domain"/>
    <property type="match status" value="1"/>
</dbReference>
<dbReference type="InterPro" id="IPR006869">
    <property type="entry name" value="DUF547"/>
</dbReference>
<dbReference type="CDD" id="cd04371">
    <property type="entry name" value="DEP"/>
    <property type="match status" value="1"/>
</dbReference>
<dbReference type="InParanoid" id="E3M665"/>
<reference evidence="3" key="1">
    <citation type="submission" date="2007-07" db="EMBL/GenBank/DDBJ databases">
        <title>PCAP assembly of the Caenorhabditis remanei genome.</title>
        <authorList>
            <consortium name="The Caenorhabditis remanei Sequencing Consortium"/>
            <person name="Wilson R.K."/>
        </authorList>
    </citation>
    <scope>NUCLEOTIDE SEQUENCE [LARGE SCALE GENOMIC DNA]</scope>
    <source>
        <strain evidence="3">PB4641</strain>
    </source>
</reference>
<dbReference type="STRING" id="31234.E3M665"/>
<dbReference type="InterPro" id="IPR000591">
    <property type="entry name" value="DEP_dom"/>
</dbReference>
<dbReference type="PANTHER" id="PTHR46361">
    <property type="entry name" value="ELECTRON CARRIER/ PROTEIN DISULFIDE OXIDOREDUCTASE"/>
    <property type="match status" value="1"/>
</dbReference>
<organism evidence="4">
    <name type="scientific">Caenorhabditis remanei</name>
    <name type="common">Caenorhabditis vulgaris</name>
    <dbReference type="NCBI Taxonomy" id="31234"/>
    <lineage>
        <taxon>Eukaryota</taxon>
        <taxon>Metazoa</taxon>
        <taxon>Ecdysozoa</taxon>
        <taxon>Nematoda</taxon>
        <taxon>Chromadorea</taxon>
        <taxon>Rhabditida</taxon>
        <taxon>Rhabditina</taxon>
        <taxon>Rhabditomorpha</taxon>
        <taxon>Rhabditoidea</taxon>
        <taxon>Rhabditidae</taxon>
        <taxon>Peloderinae</taxon>
        <taxon>Caenorhabditis</taxon>
    </lineage>
</organism>
<evidence type="ECO:0000259" key="2">
    <source>
        <dbReference type="PROSITE" id="PS50186"/>
    </source>
</evidence>
<evidence type="ECO:0000313" key="3">
    <source>
        <dbReference type="EMBL" id="EFO93042.1"/>
    </source>
</evidence>
<dbReference type="Pfam" id="PF00610">
    <property type="entry name" value="DEP"/>
    <property type="match status" value="1"/>
</dbReference>
<protein>
    <recommendedName>
        <fullName evidence="2">DEP domain-containing protein</fullName>
    </recommendedName>
</protein>
<keyword evidence="1" id="KW-1133">Transmembrane helix</keyword>
<dbReference type="Gene3D" id="3.40.30.10">
    <property type="entry name" value="Glutaredoxin"/>
    <property type="match status" value="1"/>
</dbReference>
<dbReference type="PROSITE" id="PS50186">
    <property type="entry name" value="DEP"/>
    <property type="match status" value="1"/>
</dbReference>
<dbReference type="Pfam" id="PF04784">
    <property type="entry name" value="DUF547"/>
    <property type="match status" value="1"/>
</dbReference>
<keyword evidence="1" id="KW-0812">Transmembrane</keyword>
<keyword evidence="4" id="KW-1185">Reference proteome</keyword>
<dbReference type="OrthoDB" id="418495at2759"/>
<dbReference type="SMART" id="SM00049">
    <property type="entry name" value="DEP"/>
    <property type="match status" value="1"/>
</dbReference>
<dbReference type="EMBL" id="DS268426">
    <property type="protein sequence ID" value="EFO93042.1"/>
    <property type="molecule type" value="Genomic_DNA"/>
</dbReference>
<dbReference type="PROSITE" id="PS51354">
    <property type="entry name" value="GLUTAREDOXIN_2"/>
    <property type="match status" value="1"/>
</dbReference>
<dbReference type="InterPro" id="IPR036390">
    <property type="entry name" value="WH_DNA-bd_sf"/>
</dbReference>
<sequence length="632" mass="73398">MFSAASDPFTVSFLFQCHTISLQLALHLNFSLDSSKLSGISHGPLGTHFNCFIFISPKNQYTEVTIYLFSRSEVNRKRRTFLPCHTTIYGLYFYFFFLQMNPQKSSSFEDFAGQVVIYTEIGNAKCAKGRDLLHRECIPYTDVSLDSFPQHTQEIFDRTGTDVLPQIFFNNIYIGHETDLERVIFEKNKWESLIEHVRREKCTNGPIVPHPMNAIGFEEYDTENNNKCCEEVLWVPDEYSKLVRDMKNAQLIKNNRVKLKVYRNSFKGEQLVDWLMRTKGIRRSEALEIGQELIDRHVGQQTSKEAGMTFSPDRYYQLVEDDENKPLNAVPTGEEDESKKQTITVAECNEKFFRLVKPVFKDILTDHNQSIIYGGLSTNDNFTRYLQFSKELNQVSMEGSVPDDRLTFFINVYNMMLIHITLKHGPPIGIWQRRKLVNGTYYLIGGHRYALHSIVNGILRANKKGPGMLWKAFGKQDERLPISLPVCDPLIHFALCSGSKTTPPLRVYHPKVGESMNTHLFYLFQTIHQEMRENARQALTKSDKFLRVDIKKNVIHLGKTFKWFSDDFGGTNEKILQWILDLLDTDESDKKHNLQKLFFTGEYSVEYIPYDWSTNGRMDEKDREEPKTSVNE</sequence>
<gene>
    <name evidence="3" type="ORF">CRE_10261</name>
</gene>
<feature type="domain" description="DEP" evidence="2">
    <location>
        <begin position="246"/>
        <end position="320"/>
    </location>
</feature>
<evidence type="ECO:0000313" key="4">
    <source>
        <dbReference type="Proteomes" id="UP000008281"/>
    </source>
</evidence>
<keyword evidence="1" id="KW-0472">Membrane</keyword>
<dbReference type="OMA" id="MPLAPPH"/>
<name>E3M665_CAERE</name>
<dbReference type="HOGENOM" id="CLU_012751_1_0_1"/>
<evidence type="ECO:0000256" key="1">
    <source>
        <dbReference type="SAM" id="Phobius"/>
    </source>
</evidence>
<feature type="transmembrane region" description="Helical" evidence="1">
    <location>
        <begin position="80"/>
        <end position="98"/>
    </location>
</feature>